<comment type="caution">
    <text evidence="4">The sequence shown here is derived from an EMBL/GenBank/DDBJ whole genome shotgun (WGS) entry which is preliminary data.</text>
</comment>
<dbReference type="InterPro" id="IPR012591">
    <property type="entry name" value="PRO8NT"/>
</dbReference>
<dbReference type="PANTHER" id="PTHR11140:SF0">
    <property type="entry name" value="PRE-MRNA-PROCESSING-SPLICING FACTOR 8"/>
    <property type="match status" value="1"/>
</dbReference>
<reference evidence="4 5" key="1">
    <citation type="submission" date="2019-11" db="EMBL/GenBank/DDBJ databases">
        <title>Whole genome sequence of Oryza granulata.</title>
        <authorList>
            <person name="Li W."/>
        </authorList>
    </citation>
    <scope>NUCLEOTIDE SEQUENCE [LARGE SCALE GENOMIC DNA]</scope>
    <source>
        <strain evidence="5">cv. Menghai</strain>
        <tissue evidence="4">Leaf</tissue>
    </source>
</reference>
<organism evidence="4 5">
    <name type="scientific">Oryza meyeriana var. granulata</name>
    <dbReference type="NCBI Taxonomy" id="110450"/>
    <lineage>
        <taxon>Eukaryota</taxon>
        <taxon>Viridiplantae</taxon>
        <taxon>Streptophyta</taxon>
        <taxon>Embryophyta</taxon>
        <taxon>Tracheophyta</taxon>
        <taxon>Spermatophyta</taxon>
        <taxon>Magnoliopsida</taxon>
        <taxon>Liliopsida</taxon>
        <taxon>Poales</taxon>
        <taxon>Poaceae</taxon>
        <taxon>BOP clade</taxon>
        <taxon>Oryzoideae</taxon>
        <taxon>Oryzeae</taxon>
        <taxon>Oryzinae</taxon>
        <taxon>Oryza</taxon>
        <taxon>Oryza meyeriana</taxon>
    </lineage>
</organism>
<dbReference type="GO" id="GO:0000244">
    <property type="term" value="P:spliceosomal tri-snRNP complex assembly"/>
    <property type="evidence" value="ECO:0007669"/>
    <property type="project" value="TreeGrafter"/>
</dbReference>
<sequence>MWNGGPPPPLPPMGASPPPPGTGAPPPPPPPAAGPPGTGGKPLTPAELEAQLVEKARKWHQLNSKRYGDKRKFGDHGDMSSKKYRHDKRVYLGALKFVPHAVYKLLENMPMPWEQVQHVKILYHITGAITFVNEIPWVVEPIYLAQWGTMWIMMRREKRDRRHFKRMRFTPFDDEEPPLDYADNLLDVEPLEAIQLELDEEEDSAVHEWFYDHKPLVKTKLINGPSYRKWHLSLSIMATLYRLAGQLLSDLIDRNYFYLFDMESFFTAKALNMCIPGPKFEPLYRDMEKGDEDWNEFNDINKLIIRQPLRTEYRIAFPHLYNNRPRKVKLGRKTTEEDEDEDFCLPDGVEPLLKGTELYTDTTAAGISLLFAPKPFNMRSGRTRRAEDIPLVSEWYKEHCPPAYPVKFEGRHSKGVAKTVTKQRVESHFDLELRAAVMHDVLDAMPEGIKQNKARTILQHLSEAWRCWKANIPWKVPGLSVPIENMILRYEKSKADWWTNVAHYNRERIRRGATVDNCVPQESWKVNPFVFEGRTGETAQLLERWAICDT</sequence>
<dbReference type="Proteomes" id="UP000479710">
    <property type="component" value="Unassembled WGS sequence"/>
</dbReference>
<evidence type="ECO:0000256" key="1">
    <source>
        <dbReference type="SAM" id="MobiDB-lite"/>
    </source>
</evidence>
<dbReference type="GO" id="GO:0030619">
    <property type="term" value="F:U1 snRNA binding"/>
    <property type="evidence" value="ECO:0007669"/>
    <property type="project" value="TreeGrafter"/>
</dbReference>
<feature type="compositionally biased region" description="Pro residues" evidence="1">
    <location>
        <begin position="1"/>
        <end position="34"/>
    </location>
</feature>
<dbReference type="PANTHER" id="PTHR11140">
    <property type="entry name" value="PRE-MRNA SPLICING FACTOR PRP8"/>
    <property type="match status" value="1"/>
</dbReference>
<evidence type="ECO:0000313" key="5">
    <source>
        <dbReference type="Proteomes" id="UP000479710"/>
    </source>
</evidence>
<keyword evidence="5" id="KW-1185">Reference proteome</keyword>
<feature type="region of interest" description="Disordered" evidence="1">
    <location>
        <begin position="1"/>
        <end position="47"/>
    </location>
</feature>
<feature type="domain" description="PRO8NT" evidence="2">
    <location>
        <begin position="74"/>
        <end position="212"/>
    </location>
</feature>
<protein>
    <recommendedName>
        <fullName evidence="6">PRO8NT domain-containing protein</fullName>
    </recommendedName>
</protein>
<dbReference type="GO" id="GO:0005682">
    <property type="term" value="C:U5 snRNP"/>
    <property type="evidence" value="ECO:0007669"/>
    <property type="project" value="TreeGrafter"/>
</dbReference>
<dbReference type="GO" id="GO:0030620">
    <property type="term" value="F:U2 snRNA binding"/>
    <property type="evidence" value="ECO:0007669"/>
    <property type="project" value="TreeGrafter"/>
</dbReference>
<gene>
    <name evidence="4" type="ORF">E2562_014061</name>
</gene>
<dbReference type="InterPro" id="IPR012592">
    <property type="entry name" value="PROCN"/>
</dbReference>
<proteinExistence type="predicted"/>
<dbReference type="AlphaFoldDB" id="A0A6G1DIY4"/>
<dbReference type="OrthoDB" id="1096540at2759"/>
<dbReference type="GO" id="GO:0071013">
    <property type="term" value="C:catalytic step 2 spliceosome"/>
    <property type="evidence" value="ECO:0007669"/>
    <property type="project" value="TreeGrafter"/>
</dbReference>
<dbReference type="GO" id="GO:0017070">
    <property type="term" value="F:U6 snRNA binding"/>
    <property type="evidence" value="ECO:0007669"/>
    <property type="project" value="TreeGrafter"/>
</dbReference>
<evidence type="ECO:0000259" key="3">
    <source>
        <dbReference type="Pfam" id="PF08083"/>
    </source>
</evidence>
<dbReference type="InterPro" id="IPR027652">
    <property type="entry name" value="PRP8"/>
</dbReference>
<dbReference type="Pfam" id="PF08082">
    <property type="entry name" value="PRO8NT"/>
    <property type="match status" value="1"/>
</dbReference>
<accession>A0A6G1DIY4</accession>
<name>A0A6G1DIY4_9ORYZ</name>
<dbReference type="GO" id="GO:0030623">
    <property type="term" value="F:U5 snRNA binding"/>
    <property type="evidence" value="ECO:0007669"/>
    <property type="project" value="TreeGrafter"/>
</dbReference>
<dbReference type="GO" id="GO:0097157">
    <property type="term" value="F:pre-mRNA intronic binding"/>
    <property type="evidence" value="ECO:0007669"/>
    <property type="project" value="TreeGrafter"/>
</dbReference>
<evidence type="ECO:0000259" key="2">
    <source>
        <dbReference type="Pfam" id="PF08082"/>
    </source>
</evidence>
<evidence type="ECO:0000313" key="4">
    <source>
        <dbReference type="EMBL" id="KAF0912417.1"/>
    </source>
</evidence>
<dbReference type="Pfam" id="PF08083">
    <property type="entry name" value="PROCN"/>
    <property type="match status" value="1"/>
</dbReference>
<dbReference type="EMBL" id="SPHZ02000006">
    <property type="protein sequence ID" value="KAF0912417.1"/>
    <property type="molecule type" value="Genomic_DNA"/>
</dbReference>
<evidence type="ECO:0008006" key="6">
    <source>
        <dbReference type="Google" id="ProtNLM"/>
    </source>
</evidence>
<feature type="domain" description="PROCN" evidence="3">
    <location>
        <begin position="407"/>
        <end position="520"/>
    </location>
</feature>